<keyword evidence="4" id="KW-1185">Reference proteome</keyword>
<evidence type="ECO:0000313" key="2">
    <source>
        <dbReference type="EMBL" id="CAD5235296.1"/>
    </source>
</evidence>
<dbReference type="AlphaFoldDB" id="A0A1I7RJZ5"/>
<gene>
    <name evidence="2" type="ORF">BXYJ_LOCUS15387</name>
</gene>
<reference evidence="5" key="1">
    <citation type="submission" date="2016-11" db="UniProtKB">
        <authorList>
            <consortium name="WormBaseParasite"/>
        </authorList>
    </citation>
    <scope>IDENTIFICATION</scope>
</reference>
<evidence type="ECO:0000256" key="1">
    <source>
        <dbReference type="SAM" id="Phobius"/>
    </source>
</evidence>
<protein>
    <submittedName>
        <fullName evidence="2">(pine wood nematode) hypothetical protein</fullName>
    </submittedName>
</protein>
<dbReference type="Proteomes" id="UP000582659">
    <property type="component" value="Unassembled WGS sequence"/>
</dbReference>
<evidence type="ECO:0000313" key="3">
    <source>
        <dbReference type="Proteomes" id="UP000095284"/>
    </source>
</evidence>
<dbReference type="Proteomes" id="UP000095284">
    <property type="component" value="Unplaced"/>
</dbReference>
<feature type="transmembrane region" description="Helical" evidence="1">
    <location>
        <begin position="136"/>
        <end position="156"/>
    </location>
</feature>
<name>A0A1I7RJZ5_BURXY</name>
<keyword evidence="1" id="KW-0812">Transmembrane</keyword>
<proteinExistence type="predicted"/>
<organism evidence="3 5">
    <name type="scientific">Bursaphelenchus xylophilus</name>
    <name type="common">Pinewood nematode worm</name>
    <name type="synonym">Aphelenchoides xylophilus</name>
    <dbReference type="NCBI Taxonomy" id="6326"/>
    <lineage>
        <taxon>Eukaryota</taxon>
        <taxon>Metazoa</taxon>
        <taxon>Ecdysozoa</taxon>
        <taxon>Nematoda</taxon>
        <taxon>Chromadorea</taxon>
        <taxon>Rhabditida</taxon>
        <taxon>Tylenchina</taxon>
        <taxon>Tylenchomorpha</taxon>
        <taxon>Aphelenchoidea</taxon>
        <taxon>Aphelenchoididae</taxon>
        <taxon>Bursaphelenchus</taxon>
    </lineage>
</organism>
<keyword evidence="1" id="KW-0472">Membrane</keyword>
<accession>A0A1I7RJZ5</accession>
<dbReference type="OrthoDB" id="5864279at2759"/>
<dbReference type="EMBL" id="CAJFCV020000006">
    <property type="protein sequence ID" value="CAG9131617.1"/>
    <property type="molecule type" value="Genomic_DNA"/>
</dbReference>
<keyword evidence="1" id="KW-1133">Transmembrane helix</keyword>
<dbReference type="Proteomes" id="UP000659654">
    <property type="component" value="Unassembled WGS sequence"/>
</dbReference>
<sequence length="204" mass="22803">MASDSSRKSLQSTCSIDIDEIDEDLLNEKCCFGYMNLFTCLAMLAVVNLVVDIVGAILAMGTDIMFLFVVIAIGSMLCLAAIITSIREEKKRMVNLTKVWVVFKFLIMGLSALILILENSMELELTGITMSPINELWPLILLLPLFVLFLGAQYYISSRVVKLIAIRDEIYIIPSSPGSVRLRESLRVELERRKSKVSDGVAKF</sequence>
<dbReference type="EMBL" id="CAJFDI010000006">
    <property type="protein sequence ID" value="CAD5235296.1"/>
    <property type="molecule type" value="Genomic_DNA"/>
</dbReference>
<feature type="transmembrane region" description="Helical" evidence="1">
    <location>
        <begin position="64"/>
        <end position="84"/>
    </location>
</feature>
<feature type="transmembrane region" description="Helical" evidence="1">
    <location>
        <begin position="96"/>
        <end position="116"/>
    </location>
</feature>
<reference evidence="2" key="2">
    <citation type="submission" date="2020-09" db="EMBL/GenBank/DDBJ databases">
        <authorList>
            <person name="Kikuchi T."/>
        </authorList>
    </citation>
    <scope>NUCLEOTIDE SEQUENCE</scope>
    <source>
        <strain evidence="2">Ka4C1</strain>
    </source>
</reference>
<evidence type="ECO:0000313" key="4">
    <source>
        <dbReference type="Proteomes" id="UP000659654"/>
    </source>
</evidence>
<feature type="transmembrane region" description="Helical" evidence="1">
    <location>
        <begin position="37"/>
        <end position="58"/>
    </location>
</feature>
<dbReference type="WBParaSite" id="BXY_0102700.1">
    <property type="protein sequence ID" value="BXY_0102700.1"/>
    <property type="gene ID" value="BXY_0102700"/>
</dbReference>
<evidence type="ECO:0000313" key="5">
    <source>
        <dbReference type="WBParaSite" id="BXY_0102700.1"/>
    </source>
</evidence>